<feature type="chain" id="PRO_5038505552" description="WG repeat-containing protein" evidence="2">
    <location>
        <begin position="28"/>
        <end position="377"/>
    </location>
</feature>
<dbReference type="AlphaFoldDB" id="A0A9D2BV77"/>
<protein>
    <recommendedName>
        <fullName evidence="5">WG repeat-containing protein</fullName>
    </recommendedName>
</protein>
<reference evidence="3" key="2">
    <citation type="submission" date="2021-04" db="EMBL/GenBank/DDBJ databases">
        <authorList>
            <person name="Gilroy R."/>
        </authorList>
    </citation>
    <scope>NUCLEOTIDE SEQUENCE</scope>
    <source>
        <strain evidence="3">ChiHecec2B26-7398</strain>
    </source>
</reference>
<evidence type="ECO:0000313" key="3">
    <source>
        <dbReference type="EMBL" id="HIX94792.1"/>
    </source>
</evidence>
<sequence length="377" mass="40136">MKRRLQTVRALPALALAAALLAACAPAQPAATPAPAASAAPAATPAPTASPAATAEPSPTPEPGLDYDEMRSVAVHDAVPSTALEGYFTVSKDGKWGLIRADGTELLPCRADTPVSSCGQHWIWDVTGMSWAEIDELTARLDAGGEPAICGGHGGVQVRFVYDLDAPGRDVHAYDPGALRVYVEPDGPGTFQEITEEMWAAYGDPLPVSTVHEVQETGEDSLYPPSPSEPFYPSDPVVTEMDDGQIIYQYASRAGSLYSPRDVQLAGFFFDEALAPIRLTSGSWAYLGRDSQEPVTDAVYDATYDRTRDPDTGDFTAVPLYAAPLQNGYAAVRRGDAWGLLDSTGAEVIPCAEPGVAWEGTTLWVKDAGGWHRRELP</sequence>
<evidence type="ECO:0008006" key="5">
    <source>
        <dbReference type="Google" id="ProtNLM"/>
    </source>
</evidence>
<dbReference type="PROSITE" id="PS51257">
    <property type="entry name" value="PROKAR_LIPOPROTEIN"/>
    <property type="match status" value="1"/>
</dbReference>
<feature type="region of interest" description="Disordered" evidence="1">
    <location>
        <begin position="31"/>
        <end position="67"/>
    </location>
</feature>
<evidence type="ECO:0000313" key="4">
    <source>
        <dbReference type="Proteomes" id="UP000886751"/>
    </source>
</evidence>
<keyword evidence="2" id="KW-0732">Signal</keyword>
<evidence type="ECO:0000256" key="2">
    <source>
        <dbReference type="SAM" id="SignalP"/>
    </source>
</evidence>
<reference evidence="3" key="1">
    <citation type="journal article" date="2021" name="PeerJ">
        <title>Extensive microbial diversity within the chicken gut microbiome revealed by metagenomics and culture.</title>
        <authorList>
            <person name="Gilroy R."/>
            <person name="Ravi A."/>
            <person name="Getino M."/>
            <person name="Pursley I."/>
            <person name="Horton D.L."/>
            <person name="Alikhan N.F."/>
            <person name="Baker D."/>
            <person name="Gharbi K."/>
            <person name="Hall N."/>
            <person name="Watson M."/>
            <person name="Adriaenssens E.M."/>
            <person name="Foster-Nyarko E."/>
            <person name="Jarju S."/>
            <person name="Secka A."/>
            <person name="Antonio M."/>
            <person name="Oren A."/>
            <person name="Chaudhuri R.R."/>
            <person name="La Ragione R."/>
            <person name="Hildebrand F."/>
            <person name="Pallen M.J."/>
        </authorList>
    </citation>
    <scope>NUCLEOTIDE SEQUENCE</scope>
    <source>
        <strain evidence="3">ChiHecec2B26-7398</strain>
    </source>
</reference>
<organism evidence="3 4">
    <name type="scientific">Candidatus Gemmiger excrementipullorum</name>
    <dbReference type="NCBI Taxonomy" id="2838610"/>
    <lineage>
        <taxon>Bacteria</taxon>
        <taxon>Bacillati</taxon>
        <taxon>Bacillota</taxon>
        <taxon>Clostridia</taxon>
        <taxon>Eubacteriales</taxon>
        <taxon>Gemmiger</taxon>
    </lineage>
</organism>
<proteinExistence type="predicted"/>
<feature type="signal peptide" evidence="2">
    <location>
        <begin position="1"/>
        <end position="27"/>
    </location>
</feature>
<comment type="caution">
    <text evidence="3">The sequence shown here is derived from an EMBL/GenBank/DDBJ whole genome shotgun (WGS) entry which is preliminary data.</text>
</comment>
<evidence type="ECO:0000256" key="1">
    <source>
        <dbReference type="SAM" id="MobiDB-lite"/>
    </source>
</evidence>
<feature type="compositionally biased region" description="Low complexity" evidence="1">
    <location>
        <begin position="31"/>
        <end position="57"/>
    </location>
</feature>
<accession>A0A9D2BV77</accession>
<dbReference type="Proteomes" id="UP000886751">
    <property type="component" value="Unassembled WGS sequence"/>
</dbReference>
<name>A0A9D2BV77_9FIRM</name>
<dbReference type="EMBL" id="DXEI01000076">
    <property type="protein sequence ID" value="HIX94792.1"/>
    <property type="molecule type" value="Genomic_DNA"/>
</dbReference>
<gene>
    <name evidence="3" type="ORF">H9846_04980</name>
</gene>